<evidence type="ECO:0000256" key="1">
    <source>
        <dbReference type="ARBA" id="ARBA00001052"/>
    </source>
</evidence>
<dbReference type="EMBL" id="MW353175">
    <property type="protein sequence ID" value="QQO91740.1"/>
    <property type="molecule type" value="Genomic_DNA"/>
</dbReference>
<dbReference type="UniPathway" id="UPA00848">
    <property type="reaction ID" value="UER00151"/>
</dbReference>
<dbReference type="FunFam" id="3.30.1130.10:FF:000001">
    <property type="entry name" value="GTP cyclohydrolase 1"/>
    <property type="match status" value="1"/>
</dbReference>
<proteinExistence type="predicted"/>
<dbReference type="Pfam" id="PF01227">
    <property type="entry name" value="GTP_cyclohydroI"/>
    <property type="match status" value="1"/>
</dbReference>
<sequence length="236" mass="25576">MSNKKFIDGTELVQAGFANGISTQLAEKQITDGPEARLTEEEKQTIIDNAAVAFGQFLSALGCDWSNDPNSSDTPKRVAKAYVNDLWAGRFEPMTKITAFPSDGYDGIVFEGNIPITSMCSHHHQTITGRVHIGYVPSADGKVVGLSKLNRIVEQFARRGAIQEQLTVAIHNAVDKICEGNLGVAVMIEAGHNCVSCRGIKHQGASMKTAKLTGCFLDEASARAEFYEFVKGYSCK</sequence>
<comment type="pathway">
    <text evidence="2">Cofactor biosynthesis; 7,8-dihydroneopterin triphosphate biosynthesis; 7,8-dihydroneopterin triphosphate from GTP: step 1/1.</text>
</comment>
<evidence type="ECO:0000313" key="6">
    <source>
        <dbReference type="EMBL" id="QQO91740.1"/>
    </source>
</evidence>
<dbReference type="InterPro" id="IPR043133">
    <property type="entry name" value="GTP-CH-I_C/QueF"/>
</dbReference>
<evidence type="ECO:0000256" key="3">
    <source>
        <dbReference type="ARBA" id="ARBA00012715"/>
    </source>
</evidence>
<evidence type="ECO:0000256" key="2">
    <source>
        <dbReference type="ARBA" id="ARBA00005080"/>
    </source>
</evidence>
<protein>
    <recommendedName>
        <fullName evidence="3">GTP cyclohydrolase I</fullName>
        <ecNumber evidence="3">3.5.4.16</ecNumber>
    </recommendedName>
</protein>
<name>A0A7T8IWK4_9CAUD</name>
<gene>
    <name evidence="6" type="ORF">immuto26A_61</name>
</gene>
<dbReference type="InterPro" id="IPR001474">
    <property type="entry name" value="GTP_CycHdrlase_I"/>
</dbReference>
<dbReference type="GO" id="GO:0003934">
    <property type="term" value="F:GTP cyclohydrolase I activity"/>
    <property type="evidence" value="ECO:0007669"/>
    <property type="project" value="UniProtKB-EC"/>
</dbReference>
<dbReference type="Gene3D" id="1.10.286.10">
    <property type="match status" value="1"/>
</dbReference>
<dbReference type="PANTHER" id="PTHR11109:SF7">
    <property type="entry name" value="GTP CYCLOHYDROLASE 1"/>
    <property type="match status" value="1"/>
</dbReference>
<dbReference type="EC" id="3.5.4.16" evidence="3"/>
<dbReference type="Proteomes" id="UP000595566">
    <property type="component" value="Segment"/>
</dbReference>
<organism evidence="6 7">
    <name type="scientific">Flavobacterium phage vB_FspM_immuto_2-6A</name>
    <dbReference type="NCBI Taxonomy" id="2801477"/>
    <lineage>
        <taxon>Viruses</taxon>
        <taxon>Duplodnaviria</taxon>
        <taxon>Heunggongvirae</taxon>
        <taxon>Uroviricota</taxon>
        <taxon>Caudoviricetes</taxon>
        <taxon>Immutovirus</taxon>
        <taxon>Immutovirus immuto</taxon>
    </lineage>
</organism>
<dbReference type="InterPro" id="IPR043134">
    <property type="entry name" value="GTP-CH-I_N"/>
</dbReference>
<dbReference type="Gene3D" id="3.30.1130.10">
    <property type="match status" value="1"/>
</dbReference>
<keyword evidence="4 6" id="KW-0378">Hydrolase</keyword>
<dbReference type="GO" id="GO:0006729">
    <property type="term" value="P:tetrahydrobiopterin biosynthetic process"/>
    <property type="evidence" value="ECO:0007669"/>
    <property type="project" value="TreeGrafter"/>
</dbReference>
<evidence type="ECO:0000313" key="7">
    <source>
        <dbReference type="Proteomes" id="UP000595566"/>
    </source>
</evidence>
<accession>A0A7T8IWK4</accession>
<dbReference type="GO" id="GO:0046654">
    <property type="term" value="P:tetrahydrofolate biosynthetic process"/>
    <property type="evidence" value="ECO:0007669"/>
    <property type="project" value="InterPro"/>
</dbReference>
<keyword evidence="7" id="KW-1185">Reference proteome</keyword>
<evidence type="ECO:0000259" key="5">
    <source>
        <dbReference type="Pfam" id="PF01227"/>
    </source>
</evidence>
<dbReference type="GO" id="GO:0008270">
    <property type="term" value="F:zinc ion binding"/>
    <property type="evidence" value="ECO:0007669"/>
    <property type="project" value="TreeGrafter"/>
</dbReference>
<dbReference type="GO" id="GO:0005525">
    <property type="term" value="F:GTP binding"/>
    <property type="evidence" value="ECO:0007669"/>
    <property type="project" value="TreeGrafter"/>
</dbReference>
<dbReference type="SUPFAM" id="SSF55620">
    <property type="entry name" value="Tetrahydrobiopterin biosynthesis enzymes-like"/>
    <property type="match status" value="1"/>
</dbReference>
<evidence type="ECO:0000256" key="4">
    <source>
        <dbReference type="ARBA" id="ARBA00022801"/>
    </source>
</evidence>
<reference evidence="6 7" key="1">
    <citation type="submission" date="2020-12" db="EMBL/GenBank/DDBJ databases">
        <title>Dynamics of Baltic Sea phages driven by environmental changes.</title>
        <authorList>
            <person name="Hoetzinger M."/>
            <person name="Nilsson E."/>
            <person name="Holmfeldt K."/>
        </authorList>
    </citation>
    <scope>NUCLEOTIDE SEQUENCE [LARGE SCALE GENOMIC DNA]</scope>
</reference>
<feature type="domain" description="GTP cyclohydrolase I" evidence="5">
    <location>
        <begin position="53"/>
        <end position="230"/>
    </location>
</feature>
<dbReference type="PANTHER" id="PTHR11109">
    <property type="entry name" value="GTP CYCLOHYDROLASE I"/>
    <property type="match status" value="1"/>
</dbReference>
<dbReference type="InterPro" id="IPR020602">
    <property type="entry name" value="GTP_CycHdrlase_I_dom"/>
</dbReference>
<comment type="catalytic activity">
    <reaction evidence="1">
        <text>GTP + H2O = 7,8-dihydroneopterin 3'-triphosphate + formate + H(+)</text>
        <dbReference type="Rhea" id="RHEA:17473"/>
        <dbReference type="ChEBI" id="CHEBI:15377"/>
        <dbReference type="ChEBI" id="CHEBI:15378"/>
        <dbReference type="ChEBI" id="CHEBI:15740"/>
        <dbReference type="ChEBI" id="CHEBI:37565"/>
        <dbReference type="ChEBI" id="CHEBI:58462"/>
        <dbReference type="EC" id="3.5.4.16"/>
    </reaction>
</comment>